<evidence type="ECO:0000259" key="4">
    <source>
        <dbReference type="Pfam" id="PF00724"/>
    </source>
</evidence>
<gene>
    <name evidence="5" type="ORF">HNR07_000837</name>
</gene>
<dbReference type="GO" id="GO:0010181">
    <property type="term" value="F:FMN binding"/>
    <property type="evidence" value="ECO:0007669"/>
    <property type="project" value="InterPro"/>
</dbReference>
<dbReference type="InterPro" id="IPR001155">
    <property type="entry name" value="OxRdtase_FMN_N"/>
</dbReference>
<dbReference type="RefSeq" id="WP_184362146.1">
    <property type="nucleotide sequence ID" value="NZ_BAAAKM010000014.1"/>
</dbReference>
<dbReference type="Proteomes" id="UP000579647">
    <property type="component" value="Unassembled WGS sequence"/>
</dbReference>
<protein>
    <submittedName>
        <fullName evidence="5">N-ethylmaleimide reductase</fullName>
        <ecNumber evidence="5">1.-.-.-</ecNumber>
    </submittedName>
</protein>
<evidence type="ECO:0000313" key="6">
    <source>
        <dbReference type="Proteomes" id="UP000579647"/>
    </source>
</evidence>
<dbReference type="EC" id="1.-.-.-" evidence="5"/>
<name>A0A840VYX5_9ACTN</name>
<evidence type="ECO:0000256" key="1">
    <source>
        <dbReference type="ARBA" id="ARBA00001917"/>
    </source>
</evidence>
<proteinExistence type="inferred from homology"/>
<dbReference type="EMBL" id="JACHDO010000001">
    <property type="protein sequence ID" value="MBB5489700.1"/>
    <property type="molecule type" value="Genomic_DNA"/>
</dbReference>
<feature type="domain" description="NADH:flavin oxidoreductase/NADH oxidase N-terminal" evidence="4">
    <location>
        <begin position="4"/>
        <end position="330"/>
    </location>
</feature>
<dbReference type="GO" id="GO:0016628">
    <property type="term" value="F:oxidoreductase activity, acting on the CH-CH group of donors, NAD or NADP as acceptor"/>
    <property type="evidence" value="ECO:0007669"/>
    <property type="project" value="UniProtKB-ARBA"/>
</dbReference>
<dbReference type="PANTHER" id="PTHR22893:SF91">
    <property type="entry name" value="NADPH DEHYDROGENASE 2-RELATED"/>
    <property type="match status" value="1"/>
</dbReference>
<evidence type="ECO:0000256" key="3">
    <source>
        <dbReference type="ARBA" id="ARBA00023002"/>
    </source>
</evidence>
<dbReference type="FunFam" id="3.20.20.70:FF:000059">
    <property type="entry name" value="N-ethylmaleimide reductase, FMN-linked"/>
    <property type="match status" value="1"/>
</dbReference>
<reference evidence="5 6" key="1">
    <citation type="submission" date="2020-08" db="EMBL/GenBank/DDBJ databases">
        <title>Sequencing the genomes of 1000 actinobacteria strains.</title>
        <authorList>
            <person name="Klenk H.-P."/>
        </authorList>
    </citation>
    <scope>NUCLEOTIDE SEQUENCE [LARGE SCALE GENOMIC DNA]</scope>
    <source>
        <strain evidence="5 6">DSM 44598</strain>
    </source>
</reference>
<dbReference type="PANTHER" id="PTHR22893">
    <property type="entry name" value="NADH OXIDOREDUCTASE-RELATED"/>
    <property type="match status" value="1"/>
</dbReference>
<dbReference type="InterPro" id="IPR013785">
    <property type="entry name" value="Aldolase_TIM"/>
</dbReference>
<dbReference type="Gene3D" id="3.20.20.70">
    <property type="entry name" value="Aldolase class I"/>
    <property type="match status" value="1"/>
</dbReference>
<comment type="similarity">
    <text evidence="2">Belongs to the NADH:flavin oxidoreductase/NADH oxidase family.</text>
</comment>
<dbReference type="CDD" id="cd02933">
    <property type="entry name" value="OYE_like_FMN"/>
    <property type="match status" value="1"/>
</dbReference>
<comment type="caution">
    <text evidence="5">The sequence shown here is derived from an EMBL/GenBank/DDBJ whole genome shotgun (WGS) entry which is preliminary data.</text>
</comment>
<comment type="cofactor">
    <cofactor evidence="1">
        <name>FMN</name>
        <dbReference type="ChEBI" id="CHEBI:58210"/>
    </cofactor>
</comment>
<dbReference type="GO" id="GO:0005829">
    <property type="term" value="C:cytosol"/>
    <property type="evidence" value="ECO:0007669"/>
    <property type="project" value="TreeGrafter"/>
</dbReference>
<evidence type="ECO:0000313" key="5">
    <source>
        <dbReference type="EMBL" id="MBB5489700.1"/>
    </source>
</evidence>
<accession>A0A840VYX5</accession>
<keyword evidence="6" id="KW-1185">Reference proteome</keyword>
<dbReference type="AlphaFoldDB" id="A0A840VYX5"/>
<sequence length="356" mass="37858">MSEFFTKTTLGRLELPNRLVMAPMTRARSADGLVTDLTAEYYAQRASAGLIISESVQPSVIGQGFLGTPGLHSAEQVKAWRKVTDAVHAKGGRIVAQITHTGRIGHPVIQPDGALPLAPSPIASGEKLFTMEGLLDHPEPREMTTADIEQTVADHVSAARNAVEAGFDGVEIHGGNGFLVHQFLADNTNVRTDSYGGSLTNRVRFAVEVVTAVGEAIGLDRTGLRISPGNPYNNIVESDPLALYLELARALPESLAFLHISEIVTREVTKALREAWSGPIVLNPHPTADSFPSSPETALEALREGLADAVALAELWLANPDLPARIAAGGPYNVSDSSTHYGGDAKGYTDYPTLNG</sequence>
<organism evidence="5 6">
    <name type="scientific">Nocardiopsis metallicus</name>
    <dbReference type="NCBI Taxonomy" id="179819"/>
    <lineage>
        <taxon>Bacteria</taxon>
        <taxon>Bacillati</taxon>
        <taxon>Actinomycetota</taxon>
        <taxon>Actinomycetes</taxon>
        <taxon>Streptosporangiales</taxon>
        <taxon>Nocardiopsidaceae</taxon>
        <taxon>Nocardiopsis</taxon>
    </lineage>
</organism>
<evidence type="ECO:0000256" key="2">
    <source>
        <dbReference type="ARBA" id="ARBA00005979"/>
    </source>
</evidence>
<keyword evidence="3 5" id="KW-0560">Oxidoreductase</keyword>
<dbReference type="SUPFAM" id="SSF51395">
    <property type="entry name" value="FMN-linked oxidoreductases"/>
    <property type="match status" value="1"/>
</dbReference>
<dbReference type="Pfam" id="PF00724">
    <property type="entry name" value="Oxidored_FMN"/>
    <property type="match status" value="1"/>
</dbReference>
<dbReference type="InterPro" id="IPR045247">
    <property type="entry name" value="Oye-like"/>
</dbReference>